<protein>
    <submittedName>
        <fullName evidence="4">MlaD family protein</fullName>
    </submittedName>
</protein>
<dbReference type="Pfam" id="PF02470">
    <property type="entry name" value="MlaD"/>
    <property type="match status" value="1"/>
</dbReference>
<proteinExistence type="predicted"/>
<dbReference type="PANTHER" id="PTHR33371:SF16">
    <property type="entry name" value="MCE-FAMILY PROTEIN MCE3F"/>
    <property type="match status" value="1"/>
</dbReference>
<keyword evidence="5" id="KW-1185">Reference proteome</keyword>
<evidence type="ECO:0000259" key="3">
    <source>
        <dbReference type="Pfam" id="PF02470"/>
    </source>
</evidence>
<dbReference type="RefSeq" id="WP_254569986.1">
    <property type="nucleotide sequence ID" value="NZ_CP098502.1"/>
</dbReference>
<dbReference type="EMBL" id="CP098502">
    <property type="protein sequence ID" value="UTI63255.1"/>
    <property type="molecule type" value="Genomic_DNA"/>
</dbReference>
<evidence type="ECO:0000313" key="4">
    <source>
        <dbReference type="EMBL" id="UTI63255.1"/>
    </source>
</evidence>
<keyword evidence="2" id="KW-0732">Signal</keyword>
<evidence type="ECO:0000256" key="1">
    <source>
        <dbReference type="SAM" id="MobiDB-lite"/>
    </source>
</evidence>
<dbReference type="InterPro" id="IPR003399">
    <property type="entry name" value="Mce/MlaD"/>
</dbReference>
<feature type="chain" id="PRO_5045739724" evidence="2">
    <location>
        <begin position="24"/>
        <end position="495"/>
    </location>
</feature>
<sequence>MKRLVTLGAVLALVAGAWLGAGAGGSSASGGSFRVDAIFDNAGFLVPGQDVKIAGAKVGTVAAIHLTPQNKARISMDVDSRFAPFRSDADCTIQPQSLIGEKFIQCTPGSVAGRPLVASGDRPPTVPLSGTHAPVDLDLVLSTFREPTTTRLSLLLSALGNGLAGHGTDLNEAIRRANPALEQTNQLLSLVNGDRRTIRSLISESDRVLTVLARRREDVARFVHEASGVTATTGTRRAELRATVRGLPALLDQARPALADLQSLARTGTPVVRSLGAAGPTLTRLLQRVEPFSAQALPTLNALGSAAVAGRATVKPLAPQLRRLRRLTVPLTTVSALTADLFQSTQQKGAVEGLLRFLYYAAVAQARYDDVGHILPAFPLVKDTCNLYATTTVKSCDAHFATGTVRRTSGRAARPQPSSAPPAARAPGPSTTPAPAPGAPSSAPAPSTLPKAAGNVLDGILGALTGRTPKTSAPPTPPAAAPGSTTDLLDYLLGR</sequence>
<name>A0ABY5DRE1_9ACTN</name>
<feature type="compositionally biased region" description="Low complexity" evidence="1">
    <location>
        <begin position="410"/>
        <end position="429"/>
    </location>
</feature>
<feature type="region of interest" description="Disordered" evidence="1">
    <location>
        <begin position="407"/>
        <end position="487"/>
    </location>
</feature>
<feature type="signal peptide" evidence="2">
    <location>
        <begin position="1"/>
        <end position="23"/>
    </location>
</feature>
<evidence type="ECO:0000256" key="2">
    <source>
        <dbReference type="SAM" id="SignalP"/>
    </source>
</evidence>
<reference evidence="4 5" key="1">
    <citation type="submission" date="2022-06" db="EMBL/GenBank/DDBJ databases">
        <title>Paraconexibacter antarcticus.</title>
        <authorList>
            <person name="Kim C.S."/>
        </authorList>
    </citation>
    <scope>NUCLEOTIDE SEQUENCE [LARGE SCALE GENOMIC DNA]</scope>
    <source>
        <strain evidence="4 5">02-257</strain>
    </source>
</reference>
<evidence type="ECO:0000313" key="5">
    <source>
        <dbReference type="Proteomes" id="UP001056035"/>
    </source>
</evidence>
<organism evidence="4 5">
    <name type="scientific">Paraconexibacter antarcticus</name>
    <dbReference type="NCBI Taxonomy" id="2949664"/>
    <lineage>
        <taxon>Bacteria</taxon>
        <taxon>Bacillati</taxon>
        <taxon>Actinomycetota</taxon>
        <taxon>Thermoleophilia</taxon>
        <taxon>Solirubrobacterales</taxon>
        <taxon>Paraconexibacteraceae</taxon>
        <taxon>Paraconexibacter</taxon>
    </lineage>
</organism>
<gene>
    <name evidence="4" type="ORF">NBH00_18065</name>
</gene>
<feature type="compositionally biased region" description="Low complexity" evidence="1">
    <location>
        <begin position="439"/>
        <end position="453"/>
    </location>
</feature>
<feature type="domain" description="Mce/MlaD" evidence="3">
    <location>
        <begin position="34"/>
        <end position="109"/>
    </location>
</feature>
<dbReference type="Proteomes" id="UP001056035">
    <property type="component" value="Chromosome"/>
</dbReference>
<accession>A0ABY5DRE1</accession>
<dbReference type="PANTHER" id="PTHR33371">
    <property type="entry name" value="INTERMEMBRANE PHOSPHOLIPID TRANSPORT SYSTEM BINDING PROTEIN MLAD-RELATED"/>
    <property type="match status" value="1"/>
</dbReference>
<dbReference type="InterPro" id="IPR052336">
    <property type="entry name" value="MlaD_Phospholipid_Transporter"/>
</dbReference>